<sequence length="459" mass="52212">MSTLTKILCRNTRRIENGLNVLLKRQESGPSRGPTLRHVKQNLMELMGLELGYHPLQSNRDYLLKYLPKTQEELPPRTMQDSFCEAFVPLSTDVLKQEKYVTFLGHVRLGRLMEDMDMFAVWVAAKHISNPLQPAGVPTPYVLVTVLVDQVNFTDLVPQHNADIRLSGHVSWVGRSSIESVVWLEQEVRGQWVKLTRAIFLMAARNSVNTSAAVVNPLIAGSDYEKGILEGGHDRNVRRKRLASASLLKQLPDETEQHVIHSLFLKTVNFSDPTFQNRHLPPNSVWMRTARISNIVFCHPEDRNLHNKVFGGFLMRQALELSWTSAYLYSKVRPKLLHISDIGFFKPVDVGSLLQMHSHVIYTEFNYIMVLVHAQVLDPSGMLSTTNNFYYVYEMPEEVKSIVPESYHEAMLFLDGRRKFQYVMGLNKPPSSSNKKDPNDIPQSPYTSSSSSSSSSSKI</sequence>
<dbReference type="PROSITE" id="PS51770">
    <property type="entry name" value="HOTDOG_ACOT"/>
    <property type="match status" value="2"/>
</dbReference>
<evidence type="ECO:0000259" key="6">
    <source>
        <dbReference type="PROSITE" id="PS51770"/>
    </source>
</evidence>
<evidence type="ECO:0000256" key="2">
    <source>
        <dbReference type="ARBA" id="ARBA00022737"/>
    </source>
</evidence>
<keyword evidence="8" id="KW-1185">Reference proteome</keyword>
<reference evidence="7 8" key="1">
    <citation type="submission" date="2024-03" db="EMBL/GenBank/DDBJ databases">
        <title>The genome assembly and annotation of the cricket Gryllus longicercus Weissman &amp; Gray.</title>
        <authorList>
            <person name="Szrajer S."/>
            <person name="Gray D."/>
            <person name="Ylla G."/>
        </authorList>
    </citation>
    <scope>NUCLEOTIDE SEQUENCE [LARGE SCALE GENOMIC DNA]</scope>
    <source>
        <strain evidence="7">DAG 2021-001</strain>
        <tissue evidence="7">Whole body minus gut</tissue>
    </source>
</reference>
<evidence type="ECO:0000256" key="1">
    <source>
        <dbReference type="ARBA" id="ARBA00010458"/>
    </source>
</evidence>
<feature type="domain" description="HotDog ACOT-type" evidence="6">
    <location>
        <begin position="86"/>
        <end position="208"/>
    </location>
</feature>
<feature type="domain" description="HotDog ACOT-type" evidence="6">
    <location>
        <begin position="288"/>
        <end position="399"/>
    </location>
</feature>
<dbReference type="EMBL" id="JAZDUA010000193">
    <property type="protein sequence ID" value="KAK7864861.1"/>
    <property type="molecule type" value="Genomic_DNA"/>
</dbReference>
<dbReference type="Proteomes" id="UP001378592">
    <property type="component" value="Unassembled WGS sequence"/>
</dbReference>
<comment type="similarity">
    <text evidence="1">Belongs to the acyl coenzyme A hydrolase family.</text>
</comment>
<dbReference type="Gene3D" id="3.10.129.10">
    <property type="entry name" value="Hotdog Thioesterase"/>
    <property type="match status" value="2"/>
</dbReference>
<accession>A0AAN9VKF3</accession>
<protein>
    <recommendedName>
        <fullName evidence="6">HotDog ACOT-type domain-containing protein</fullName>
    </recommendedName>
</protein>
<feature type="region of interest" description="Disordered" evidence="5">
    <location>
        <begin position="427"/>
        <end position="459"/>
    </location>
</feature>
<dbReference type="InterPro" id="IPR029069">
    <property type="entry name" value="HotDog_dom_sf"/>
</dbReference>
<keyword evidence="3" id="KW-0378">Hydrolase</keyword>
<evidence type="ECO:0000313" key="8">
    <source>
        <dbReference type="Proteomes" id="UP001378592"/>
    </source>
</evidence>
<dbReference type="AlphaFoldDB" id="A0AAN9VKF3"/>
<evidence type="ECO:0000256" key="4">
    <source>
        <dbReference type="ARBA" id="ARBA00022946"/>
    </source>
</evidence>
<dbReference type="FunFam" id="3.10.129.10:FF:000012">
    <property type="entry name" value="Acyl-coenzyme A thioesterase 9, mitochondrial"/>
    <property type="match status" value="1"/>
</dbReference>
<dbReference type="PANTHER" id="PTHR12655:SF0">
    <property type="entry name" value="ACYL-COENZYME A THIOESTERASE 9, MITOCHONDRIAL"/>
    <property type="match status" value="1"/>
</dbReference>
<evidence type="ECO:0000256" key="3">
    <source>
        <dbReference type="ARBA" id="ARBA00022801"/>
    </source>
</evidence>
<dbReference type="GO" id="GO:0005739">
    <property type="term" value="C:mitochondrion"/>
    <property type="evidence" value="ECO:0007669"/>
    <property type="project" value="TreeGrafter"/>
</dbReference>
<evidence type="ECO:0000256" key="5">
    <source>
        <dbReference type="SAM" id="MobiDB-lite"/>
    </source>
</evidence>
<dbReference type="GO" id="GO:0047617">
    <property type="term" value="F:fatty acyl-CoA hydrolase activity"/>
    <property type="evidence" value="ECO:0007669"/>
    <property type="project" value="TreeGrafter"/>
</dbReference>
<keyword evidence="4" id="KW-0809">Transit peptide</keyword>
<dbReference type="SUPFAM" id="SSF54637">
    <property type="entry name" value="Thioesterase/thiol ester dehydrase-isomerase"/>
    <property type="match status" value="2"/>
</dbReference>
<keyword evidence="2" id="KW-0677">Repeat</keyword>
<dbReference type="FunFam" id="3.10.129.10:FF:000051">
    <property type="entry name" value="Acyl-coa thioesterase"/>
    <property type="match status" value="1"/>
</dbReference>
<dbReference type="CDD" id="cd03442">
    <property type="entry name" value="BFIT_BACH"/>
    <property type="match status" value="2"/>
</dbReference>
<evidence type="ECO:0000313" key="7">
    <source>
        <dbReference type="EMBL" id="KAK7864861.1"/>
    </source>
</evidence>
<gene>
    <name evidence="7" type="ORF">R5R35_012497</name>
</gene>
<dbReference type="GO" id="GO:0006637">
    <property type="term" value="P:acyl-CoA metabolic process"/>
    <property type="evidence" value="ECO:0007669"/>
    <property type="project" value="TreeGrafter"/>
</dbReference>
<comment type="caution">
    <text evidence="7">The sequence shown here is derived from an EMBL/GenBank/DDBJ whole genome shotgun (WGS) entry which is preliminary data.</text>
</comment>
<organism evidence="7 8">
    <name type="scientific">Gryllus longicercus</name>
    <dbReference type="NCBI Taxonomy" id="2509291"/>
    <lineage>
        <taxon>Eukaryota</taxon>
        <taxon>Metazoa</taxon>
        <taxon>Ecdysozoa</taxon>
        <taxon>Arthropoda</taxon>
        <taxon>Hexapoda</taxon>
        <taxon>Insecta</taxon>
        <taxon>Pterygota</taxon>
        <taxon>Neoptera</taxon>
        <taxon>Polyneoptera</taxon>
        <taxon>Orthoptera</taxon>
        <taxon>Ensifera</taxon>
        <taxon>Gryllidea</taxon>
        <taxon>Grylloidea</taxon>
        <taxon>Gryllidae</taxon>
        <taxon>Gryllinae</taxon>
        <taxon>Gryllus</taxon>
    </lineage>
</organism>
<dbReference type="InterPro" id="IPR033120">
    <property type="entry name" value="HOTDOG_ACOT"/>
</dbReference>
<name>A0AAN9VKF3_9ORTH</name>
<dbReference type="PANTHER" id="PTHR12655">
    <property type="entry name" value="ACYL-COA THIOESTERASE"/>
    <property type="match status" value="1"/>
</dbReference>
<proteinExistence type="inferred from homology"/>
<feature type="compositionally biased region" description="Low complexity" evidence="5">
    <location>
        <begin position="448"/>
        <end position="459"/>
    </location>
</feature>